<feature type="domain" description="Flagellar hook-associated protein 2 N-terminal" evidence="6">
    <location>
        <begin position="11"/>
        <end position="107"/>
    </location>
</feature>
<evidence type="ECO:0000256" key="4">
    <source>
        <dbReference type="ARBA" id="ARBA00023143"/>
    </source>
</evidence>
<keyword evidence="8" id="KW-0966">Cell projection</keyword>
<evidence type="ECO:0000259" key="7">
    <source>
        <dbReference type="Pfam" id="PF07195"/>
    </source>
</evidence>
<evidence type="ECO:0000256" key="3">
    <source>
        <dbReference type="ARBA" id="ARBA00023054"/>
    </source>
</evidence>
<evidence type="ECO:0000313" key="9">
    <source>
        <dbReference type="Proteomes" id="UP001165267"/>
    </source>
</evidence>
<comment type="subunit">
    <text evidence="2 5">Homopentamer.</text>
</comment>
<evidence type="ECO:0000256" key="2">
    <source>
        <dbReference type="ARBA" id="ARBA00011255"/>
    </source>
</evidence>
<dbReference type="RefSeq" id="WP_257510723.1">
    <property type="nucleotide sequence ID" value="NZ_JANKHG010000005.1"/>
</dbReference>
<dbReference type="EMBL" id="JANKHG010000005">
    <property type="protein sequence ID" value="MCR2745471.1"/>
    <property type="molecule type" value="Genomic_DNA"/>
</dbReference>
<dbReference type="Pfam" id="PF02465">
    <property type="entry name" value="FliD_N"/>
    <property type="match status" value="1"/>
</dbReference>
<sequence length="549" mass="56778">MVGISSAGIGSGLDIEGIIGSLMAAERLPLNKVSQERTAINTKISIYGIIKNSFADLKTAADKLTNLSNLNPLKATSSDDKMVSATASAANAKGSYSIEVSQLAKAQSVAAAGVATSDSVVGTGSLTITLGSYDSNTNTFTDNADKTPVMINIGAGQQTLDGIRQAINDADAGVTASIVNDGAGSRLVLTSKETGAVNGFKLEVADADGNNTDTGGLSRLAYDPTAAAGAGKNADTLQAALNANFTINNLPVSKASNTVTDAVAGLTLNLKAVTTAPINIDVGLDDTALKTTLDGFVSAYNKIRGNLKDQQQKDATLSRETTPSTLERGLRNILREQVAQYGVGLSDIGLSFDQDGVLSLNKSKLDTAVAADPSILEKVFSNTATTTDARVRYIGANSMTQEGTYAINISTAYDGSNTVAGTLNGLAGTGVGNTLTGATGDPSEGLQFSVAQGAIGGMGTITFSKGLAERLSDWIGTLSDEGGTLVARTDGLNSRKLRLDDQEGRLNLRLEQIEKRYRAQFSALDSMLASMQQTSSYLSQQLAALAQQR</sequence>
<keyword evidence="3" id="KW-0175">Coiled coil</keyword>
<keyword evidence="9" id="KW-1185">Reference proteome</keyword>
<evidence type="ECO:0000259" key="6">
    <source>
        <dbReference type="Pfam" id="PF02465"/>
    </source>
</evidence>
<dbReference type="PANTHER" id="PTHR30288">
    <property type="entry name" value="FLAGELLAR CAP/ASSEMBLY PROTEIN FLID"/>
    <property type="match status" value="1"/>
</dbReference>
<feature type="domain" description="Flagellar hook-associated protein 2 C-terminal" evidence="7">
    <location>
        <begin position="240"/>
        <end position="533"/>
    </location>
</feature>
<protein>
    <recommendedName>
        <fullName evidence="5">Flagellar hook-associated protein 2</fullName>
        <shortName evidence="5">HAP2</shortName>
    </recommendedName>
    <alternativeName>
        <fullName evidence="5">Flagellar cap protein</fullName>
    </alternativeName>
</protein>
<dbReference type="Pfam" id="PF07195">
    <property type="entry name" value="FliD_C"/>
    <property type="match status" value="1"/>
</dbReference>
<comment type="function">
    <text evidence="5">Required for morphogenesis and for the elongation of the flagellar filament by facilitating polymerization of the flagellin monomers at the tip of growing filament. Forms a capping structure, which prevents flagellin subunits (transported through the central channel of the flagellum) from leaking out without polymerization at the distal end.</text>
</comment>
<dbReference type="PANTHER" id="PTHR30288:SF0">
    <property type="entry name" value="FLAGELLAR HOOK-ASSOCIATED PROTEIN 2"/>
    <property type="match status" value="1"/>
</dbReference>
<organism evidence="8 9">
    <name type="scientific">Limnobacter parvus</name>
    <dbReference type="NCBI Taxonomy" id="2939690"/>
    <lineage>
        <taxon>Bacteria</taxon>
        <taxon>Pseudomonadati</taxon>
        <taxon>Pseudomonadota</taxon>
        <taxon>Betaproteobacteria</taxon>
        <taxon>Burkholderiales</taxon>
        <taxon>Burkholderiaceae</taxon>
        <taxon>Limnobacter</taxon>
    </lineage>
</organism>
<comment type="subcellular location">
    <subcellularLocation>
        <location evidence="5">Secreted</location>
    </subcellularLocation>
    <subcellularLocation>
        <location evidence="5">Bacterial flagellum</location>
    </subcellularLocation>
</comment>
<name>A0ABT1XEZ6_9BURK</name>
<dbReference type="Proteomes" id="UP001165267">
    <property type="component" value="Unassembled WGS sequence"/>
</dbReference>
<evidence type="ECO:0000256" key="5">
    <source>
        <dbReference type="RuleBase" id="RU362066"/>
    </source>
</evidence>
<dbReference type="InterPro" id="IPR010809">
    <property type="entry name" value="FliD_C"/>
</dbReference>
<keyword evidence="5" id="KW-0964">Secreted</keyword>
<gene>
    <name evidence="8" type="primary">fliD</name>
    <name evidence="8" type="ORF">NSP04_02270</name>
</gene>
<reference evidence="8" key="1">
    <citation type="submission" date="2022-07" db="EMBL/GenBank/DDBJ databases">
        <authorList>
            <person name="Xamxidin M."/>
        </authorList>
    </citation>
    <scope>NUCLEOTIDE SEQUENCE</scope>
    <source>
        <strain evidence="8">YS8-69</strain>
    </source>
</reference>
<evidence type="ECO:0000256" key="1">
    <source>
        <dbReference type="ARBA" id="ARBA00009764"/>
    </source>
</evidence>
<evidence type="ECO:0000313" key="8">
    <source>
        <dbReference type="EMBL" id="MCR2745471.1"/>
    </source>
</evidence>
<accession>A0ABT1XEZ6</accession>
<dbReference type="InterPro" id="IPR040026">
    <property type="entry name" value="FliD"/>
</dbReference>
<proteinExistence type="inferred from homology"/>
<keyword evidence="4 5" id="KW-0975">Bacterial flagellum</keyword>
<keyword evidence="8" id="KW-0282">Flagellum</keyword>
<dbReference type="InterPro" id="IPR003481">
    <property type="entry name" value="FliD_N"/>
</dbReference>
<comment type="caution">
    <text evidence="8">The sequence shown here is derived from an EMBL/GenBank/DDBJ whole genome shotgun (WGS) entry which is preliminary data.</text>
</comment>
<comment type="similarity">
    <text evidence="1 5">Belongs to the FliD family.</text>
</comment>
<keyword evidence="8" id="KW-0969">Cilium</keyword>